<dbReference type="Gene3D" id="1.25.40.10">
    <property type="entry name" value="Tetratricopeptide repeat domain"/>
    <property type="match status" value="1"/>
</dbReference>
<dbReference type="AlphaFoldDB" id="A0A367XZ62"/>
<dbReference type="Pfam" id="PF00856">
    <property type="entry name" value="SET"/>
    <property type="match status" value="1"/>
</dbReference>
<dbReference type="InterPro" id="IPR050869">
    <property type="entry name" value="H3K4_H4K5_MeTrfase"/>
</dbReference>
<gene>
    <name evidence="2" type="ORF">Cantr_07577</name>
</gene>
<dbReference type="STRING" id="5486.A0A367XZ62"/>
<dbReference type="InterPro" id="IPR011990">
    <property type="entry name" value="TPR-like_helical_dom_sf"/>
</dbReference>
<dbReference type="PANTHER" id="PTHR12197:SF251">
    <property type="entry name" value="EG:BACR7C10.4 PROTEIN"/>
    <property type="match status" value="1"/>
</dbReference>
<comment type="caution">
    <text evidence="2">The sequence shown here is derived from an EMBL/GenBank/DDBJ whole genome shotgun (WGS) entry which is preliminary data.</text>
</comment>
<dbReference type="PANTHER" id="PTHR12197">
    <property type="entry name" value="HISTONE-LYSINE N-METHYLTRANSFERASE SMYD"/>
    <property type="match status" value="1"/>
</dbReference>
<evidence type="ECO:0000313" key="2">
    <source>
        <dbReference type="EMBL" id="RCK58864.1"/>
    </source>
</evidence>
<feature type="domain" description="SET" evidence="1">
    <location>
        <begin position="162"/>
        <end position="297"/>
    </location>
</feature>
<protein>
    <recommendedName>
        <fullName evidence="1">SET domain-containing protein</fullName>
    </recommendedName>
</protein>
<dbReference type="GO" id="GO:0005634">
    <property type="term" value="C:nucleus"/>
    <property type="evidence" value="ECO:0007669"/>
    <property type="project" value="TreeGrafter"/>
</dbReference>
<sequence length="645" mass="74585">MTTTTTTTTTIPHQDLLISYNLSSASIESLKPTDEAEYWKRKLIQLLLLEPAYVFPNDDHSVRGFYDTVTSDKIYVHGKEQRPGQRGIRSGKYALAGSLIMKINPLAAYYYDRAKQPDFVIKFEDALQPYLNNNVKSLLVGGDRGVVYLALRVLFCYLYDVEFRMKVGNLCTHQREIRLDVEKRHLVEPIKKVIVNTLRDFLGAHDIGVSLYKKNLIKVCKKSWKFVDDVIAIVFINYFNLFNAKKQGLGYCLDPDFALINHSCLPNCTQFTSTSTNEFQVINTLPIFEDEEITVTYIPLGFPKEIRSYQLSLQFYFHCQCKLCKFDDNNDPFFSIQCNKCGTRIKSPSFKLILTSPNLAMRQHVCTKCLNNLNQVVYPKNIKIRNFFMSLILFFKSVTGLSFNDQDYFKFLNKEFVKYIEKFTLVELIKMLVNGIYQFEIPKMRRNLLKNLVEIVVSDKVFPLHTFPFNVIIRELDNMESQRELVISLLDGISRLQLKLQRVFGVDIPSDLTSMLTFDNCLFLDVAELLYQIVKFIINPDNENRSRQISTVFGADTLATFCHCCFFFFKQVRSSSEVDSIEDRLVEVMDLYDTLGLNDKLTIGRCLSDLFDLAELYIRVTESQIAVKSAIGFLIYFPIDKDDCL</sequence>
<reference evidence="2 3" key="1">
    <citation type="submission" date="2018-06" db="EMBL/GenBank/DDBJ databases">
        <title>Whole genome sequencing of Candida tropicalis (genome annotated by CSBL at Korea University).</title>
        <authorList>
            <person name="Ahn J."/>
        </authorList>
    </citation>
    <scope>NUCLEOTIDE SEQUENCE [LARGE SCALE GENOMIC DNA]</scope>
    <source>
        <strain evidence="2 3">ATCC 20962</strain>
    </source>
</reference>
<organism evidence="2 3">
    <name type="scientific">Candida viswanathii</name>
    <dbReference type="NCBI Taxonomy" id="5486"/>
    <lineage>
        <taxon>Eukaryota</taxon>
        <taxon>Fungi</taxon>
        <taxon>Dikarya</taxon>
        <taxon>Ascomycota</taxon>
        <taxon>Saccharomycotina</taxon>
        <taxon>Pichiomycetes</taxon>
        <taxon>Debaryomycetaceae</taxon>
        <taxon>Candida/Lodderomyces clade</taxon>
        <taxon>Candida</taxon>
    </lineage>
</organism>
<keyword evidence="3" id="KW-1185">Reference proteome</keyword>
<dbReference type="SUPFAM" id="SSF82199">
    <property type="entry name" value="SET domain"/>
    <property type="match status" value="1"/>
</dbReference>
<proteinExistence type="predicted"/>
<dbReference type="EMBL" id="QLNQ01000027">
    <property type="protein sequence ID" value="RCK58864.1"/>
    <property type="molecule type" value="Genomic_DNA"/>
</dbReference>
<dbReference type="InterPro" id="IPR046341">
    <property type="entry name" value="SET_dom_sf"/>
</dbReference>
<dbReference type="Proteomes" id="UP000253472">
    <property type="component" value="Unassembled WGS sequence"/>
</dbReference>
<evidence type="ECO:0000259" key="1">
    <source>
        <dbReference type="Pfam" id="PF00856"/>
    </source>
</evidence>
<evidence type="ECO:0000313" key="3">
    <source>
        <dbReference type="Proteomes" id="UP000253472"/>
    </source>
</evidence>
<dbReference type="InterPro" id="IPR001214">
    <property type="entry name" value="SET_dom"/>
</dbReference>
<accession>A0A367XZ62</accession>
<dbReference type="OrthoDB" id="5945798at2759"/>
<name>A0A367XZ62_9ASCO</name>
<dbReference type="CDD" id="cd20071">
    <property type="entry name" value="SET_SMYD"/>
    <property type="match status" value="1"/>
</dbReference>
<dbReference type="Gene3D" id="2.170.270.10">
    <property type="entry name" value="SET domain"/>
    <property type="match status" value="1"/>
</dbReference>